<sequence>MALSLRCNDPPISQWRRRTFRGFRCLRVGVEIPEESWSSCGCRAPGAGAPPAAFPTSLLELCSGEDIVLKPSECEQCTCDMDGIARCLVADCAPPPCVNPVYEKGKCCPECKDGPNCYSDSSQIQVIAG</sequence>
<name>V9LJJ0_CALMI</name>
<feature type="non-terminal residue" evidence="1">
    <location>
        <position position="129"/>
    </location>
</feature>
<reference evidence="1" key="1">
    <citation type="journal article" date="2014" name="Nature">
        <title>Elephant shark genome provides unique insights into gnathostome evolution.</title>
        <authorList>
            <consortium name="International Elephant Shark Genome Sequencing Consortium"/>
            <person name="Venkatesh B."/>
            <person name="Lee A.P."/>
            <person name="Ravi V."/>
            <person name="Maurya A.K."/>
            <person name="Lian M.M."/>
            <person name="Swann J.B."/>
            <person name="Ohta Y."/>
            <person name="Flajnik M.F."/>
            <person name="Sutoh Y."/>
            <person name="Kasahara M."/>
            <person name="Hoon S."/>
            <person name="Gangu V."/>
            <person name="Roy S.W."/>
            <person name="Irimia M."/>
            <person name="Korzh V."/>
            <person name="Kondrychyn I."/>
            <person name="Lim Z.W."/>
            <person name="Tay B.H."/>
            <person name="Tohari S."/>
            <person name="Kong K.W."/>
            <person name="Ho S."/>
            <person name="Lorente-Galdos B."/>
            <person name="Quilez J."/>
            <person name="Marques-Bonet T."/>
            <person name="Raney B.J."/>
            <person name="Ingham P.W."/>
            <person name="Tay A."/>
            <person name="Hillier L.W."/>
            <person name="Minx P."/>
            <person name="Boehm T."/>
            <person name="Wilson R.K."/>
            <person name="Brenner S."/>
            <person name="Warren W.C."/>
        </authorList>
    </citation>
    <scope>NUCLEOTIDE SEQUENCE</scope>
    <source>
        <tissue evidence="1">Testis</tissue>
    </source>
</reference>
<dbReference type="Pfam" id="PF23334">
    <property type="entry name" value="VWC2L_2nd"/>
    <property type="match status" value="1"/>
</dbReference>
<dbReference type="PANTHER" id="PTHR46252">
    <property type="entry name" value="BRORIN FAMILY MEMBER"/>
    <property type="match status" value="1"/>
</dbReference>
<accession>V9LJJ0</accession>
<dbReference type="PANTHER" id="PTHR46252:SF1">
    <property type="entry name" value="VON WILLEBRAND FACTOR C DOMAIN-CONTAINING PROTEIN 2-LIKE"/>
    <property type="match status" value="1"/>
</dbReference>
<proteinExistence type="evidence at transcript level"/>
<protein>
    <submittedName>
        <fullName evidence="1">von Willebrand factor C domain-containing protein 2-like protein</fullName>
    </submittedName>
</protein>
<dbReference type="InterPro" id="IPR042979">
    <property type="entry name" value="VWC2/VWC2L"/>
</dbReference>
<organism evidence="1">
    <name type="scientific">Callorhinchus milii</name>
    <name type="common">Ghost shark</name>
    <dbReference type="NCBI Taxonomy" id="7868"/>
    <lineage>
        <taxon>Eukaryota</taxon>
        <taxon>Metazoa</taxon>
        <taxon>Chordata</taxon>
        <taxon>Craniata</taxon>
        <taxon>Vertebrata</taxon>
        <taxon>Chondrichthyes</taxon>
        <taxon>Holocephali</taxon>
        <taxon>Chimaeriformes</taxon>
        <taxon>Callorhinchidae</taxon>
        <taxon>Callorhinchus</taxon>
    </lineage>
</organism>
<dbReference type="Gene3D" id="6.20.200.20">
    <property type="match status" value="1"/>
</dbReference>
<dbReference type="GO" id="GO:0030514">
    <property type="term" value="P:negative regulation of BMP signaling pathway"/>
    <property type="evidence" value="ECO:0007669"/>
    <property type="project" value="TreeGrafter"/>
</dbReference>
<dbReference type="GO" id="GO:0005615">
    <property type="term" value="C:extracellular space"/>
    <property type="evidence" value="ECO:0007669"/>
    <property type="project" value="TreeGrafter"/>
</dbReference>
<dbReference type="GO" id="GO:0032281">
    <property type="term" value="C:AMPA glutamate receptor complex"/>
    <property type="evidence" value="ECO:0007669"/>
    <property type="project" value="TreeGrafter"/>
</dbReference>
<evidence type="ECO:0000313" key="1">
    <source>
        <dbReference type="EMBL" id="AFP13137.1"/>
    </source>
</evidence>
<dbReference type="AlphaFoldDB" id="V9LJJ0"/>
<dbReference type="EMBL" id="JW880620">
    <property type="protein sequence ID" value="AFP13137.1"/>
    <property type="molecule type" value="mRNA"/>
</dbReference>
<dbReference type="GO" id="GO:0045202">
    <property type="term" value="C:synapse"/>
    <property type="evidence" value="ECO:0007669"/>
    <property type="project" value="UniProtKB-SubCell"/>
</dbReference>